<organism evidence="7 8">
    <name type="scientific">Paenibacillus eucommiae</name>
    <dbReference type="NCBI Taxonomy" id="1355755"/>
    <lineage>
        <taxon>Bacteria</taxon>
        <taxon>Bacillati</taxon>
        <taxon>Bacillota</taxon>
        <taxon>Bacilli</taxon>
        <taxon>Bacillales</taxon>
        <taxon>Paenibacillaceae</taxon>
        <taxon>Paenibacillus</taxon>
    </lineage>
</organism>
<evidence type="ECO:0000256" key="5">
    <source>
        <dbReference type="ARBA" id="ARBA00049117"/>
    </source>
</evidence>
<dbReference type="InterPro" id="IPR003495">
    <property type="entry name" value="CobW/HypB/UreG_nucleotide-bd"/>
</dbReference>
<dbReference type="Proteomes" id="UP001519287">
    <property type="component" value="Unassembled WGS sequence"/>
</dbReference>
<dbReference type="InterPro" id="IPR011629">
    <property type="entry name" value="CobW-like_C"/>
</dbReference>
<name>A0ABS4IY74_9BACL</name>
<evidence type="ECO:0000313" key="7">
    <source>
        <dbReference type="EMBL" id="MBP1992505.1"/>
    </source>
</evidence>
<evidence type="ECO:0000259" key="6">
    <source>
        <dbReference type="SMART" id="SM00833"/>
    </source>
</evidence>
<keyword evidence="8" id="KW-1185">Reference proteome</keyword>
<dbReference type="InterPro" id="IPR027417">
    <property type="entry name" value="P-loop_NTPase"/>
</dbReference>
<dbReference type="EMBL" id="JAGGLB010000014">
    <property type="protein sequence ID" value="MBP1992505.1"/>
    <property type="molecule type" value="Genomic_DNA"/>
</dbReference>
<evidence type="ECO:0000256" key="2">
    <source>
        <dbReference type="ARBA" id="ARBA00022801"/>
    </source>
</evidence>
<dbReference type="SMART" id="SM00833">
    <property type="entry name" value="CobW_C"/>
    <property type="match status" value="1"/>
</dbReference>
<sequence>MKIPVMVISGFLGSGKTTLLLRLLEETRRRGLQPGILMNELGKQDVDGLILDEHSDTAIEKLLDGCVCCSKKEELADCLKKLLGQKPDIVFIELTGVANPEEIADALTEPGLLGLVKLNQIITLLDAEHMLDYNSIFSSDKQLVRTLRRQMEVADLLIVNKTDLVTSRVLVKIEKAIRKHNEKAQIVYAKHSQIDVQSLLSAILPHAHSPLPVRSFRMVQAAPLIPDKEPRPNKDEALSYSRVQSITLPWKPAGDISPVRIEQFLHKWEAHILRAKGYVSFSKEQPIQLLQHAGKRTTWAPSSFTGDPYVVFIGMDLDQEQLAAEWSALLGLKPN</sequence>
<protein>
    <submittedName>
        <fullName evidence="7">G3E family GTPase</fullName>
    </submittedName>
</protein>
<dbReference type="Gene3D" id="3.30.1220.10">
    <property type="entry name" value="CobW-like, C-terminal domain"/>
    <property type="match status" value="1"/>
</dbReference>
<dbReference type="InterPro" id="IPR036627">
    <property type="entry name" value="CobW-likC_sf"/>
</dbReference>
<dbReference type="RefSeq" id="WP_209973579.1">
    <property type="nucleotide sequence ID" value="NZ_JAGGLB010000014.1"/>
</dbReference>
<dbReference type="CDD" id="cd03112">
    <property type="entry name" value="CobW-like"/>
    <property type="match status" value="1"/>
</dbReference>
<evidence type="ECO:0000313" key="8">
    <source>
        <dbReference type="Proteomes" id="UP001519287"/>
    </source>
</evidence>
<keyword evidence="1" id="KW-0547">Nucleotide-binding</keyword>
<dbReference type="PANTHER" id="PTHR13748:SF62">
    <property type="entry name" value="COBW DOMAIN-CONTAINING PROTEIN"/>
    <property type="match status" value="1"/>
</dbReference>
<keyword evidence="2" id="KW-0378">Hydrolase</keyword>
<reference evidence="7 8" key="1">
    <citation type="submission" date="2021-03" db="EMBL/GenBank/DDBJ databases">
        <title>Genomic Encyclopedia of Type Strains, Phase IV (KMG-IV): sequencing the most valuable type-strain genomes for metagenomic binning, comparative biology and taxonomic classification.</title>
        <authorList>
            <person name="Goeker M."/>
        </authorList>
    </citation>
    <scope>NUCLEOTIDE SEQUENCE [LARGE SCALE GENOMIC DNA]</scope>
    <source>
        <strain evidence="7 8">DSM 26048</strain>
    </source>
</reference>
<keyword evidence="3" id="KW-0143">Chaperone</keyword>
<dbReference type="PANTHER" id="PTHR13748">
    <property type="entry name" value="COBW-RELATED"/>
    <property type="match status" value="1"/>
</dbReference>
<evidence type="ECO:0000256" key="3">
    <source>
        <dbReference type="ARBA" id="ARBA00023186"/>
    </source>
</evidence>
<dbReference type="Pfam" id="PF07683">
    <property type="entry name" value="CobW_C"/>
    <property type="match status" value="1"/>
</dbReference>
<comment type="similarity">
    <text evidence="4">Belongs to the SIMIBI class G3E GTPase family. ZNG1 subfamily.</text>
</comment>
<evidence type="ECO:0000256" key="4">
    <source>
        <dbReference type="ARBA" id="ARBA00034320"/>
    </source>
</evidence>
<evidence type="ECO:0000256" key="1">
    <source>
        <dbReference type="ARBA" id="ARBA00022741"/>
    </source>
</evidence>
<accession>A0ABS4IY74</accession>
<dbReference type="InterPro" id="IPR051316">
    <property type="entry name" value="Zinc-reg_GTPase_activator"/>
</dbReference>
<feature type="domain" description="CobW C-terminal" evidence="6">
    <location>
        <begin position="245"/>
        <end position="330"/>
    </location>
</feature>
<dbReference type="Pfam" id="PF02492">
    <property type="entry name" value="cobW"/>
    <property type="match status" value="1"/>
</dbReference>
<dbReference type="SUPFAM" id="SSF90002">
    <property type="entry name" value="Hypothetical protein YjiA, C-terminal domain"/>
    <property type="match status" value="1"/>
</dbReference>
<proteinExistence type="inferred from homology"/>
<dbReference type="SUPFAM" id="SSF52540">
    <property type="entry name" value="P-loop containing nucleoside triphosphate hydrolases"/>
    <property type="match status" value="1"/>
</dbReference>
<dbReference type="Gene3D" id="3.40.50.300">
    <property type="entry name" value="P-loop containing nucleotide triphosphate hydrolases"/>
    <property type="match status" value="1"/>
</dbReference>
<comment type="catalytic activity">
    <reaction evidence="5">
        <text>GTP + H2O = GDP + phosphate + H(+)</text>
        <dbReference type="Rhea" id="RHEA:19669"/>
        <dbReference type="ChEBI" id="CHEBI:15377"/>
        <dbReference type="ChEBI" id="CHEBI:15378"/>
        <dbReference type="ChEBI" id="CHEBI:37565"/>
        <dbReference type="ChEBI" id="CHEBI:43474"/>
        <dbReference type="ChEBI" id="CHEBI:58189"/>
    </reaction>
    <physiologicalReaction direction="left-to-right" evidence="5">
        <dbReference type="Rhea" id="RHEA:19670"/>
    </physiologicalReaction>
</comment>
<comment type="caution">
    <text evidence="7">The sequence shown here is derived from an EMBL/GenBank/DDBJ whole genome shotgun (WGS) entry which is preliminary data.</text>
</comment>
<gene>
    <name evidence="7" type="ORF">J2Z66_004114</name>
</gene>